<accession>A0A8J4V139</accession>
<name>A0A8J4V139_9MYCE</name>
<dbReference type="InterPro" id="IPR008936">
    <property type="entry name" value="Rho_GTPase_activation_prot"/>
</dbReference>
<sequence length="631" mass="70838">MSGLSVSGSGPAPTNTSPNTTLSSSPGTAHSSGTLSRKSMSPYKVQAAPKNVEWGLLGRTVGVAKTSVLQKMGKQETTQADPQLVIDNVKVKVLKVLYEETIRLSKKMVNKSQKYNNSVPPLKEAYQEIANYYTTEQFTGKAIEAISNLHVEISSLREKQQTSINNRFILPAETFQTGTINVAREAKDRFRKSRLEYDSALNKLKIVQQANNIDLKQLYICQSHYAKYRLRYLHRQYEAQTKLSDTVQRHGFEFLVQSINLLATLHDLYSNVCTLLNNNEPFINEMREYSANQKRIFAEQKQDNQLRLYEISREKEDTKYNELVEIFSSPDLAVVNAICLSAGSEQDIILEDLVRILDAHKQTLPIIKLGISKEVSSTSSAATLFRGNSTATKLMTAFTRMTGRPYLISTLKPIIDKIVKDPSGYELDPEKTSDTSGNVERLTQICQDFLDAIYSSISNCPLPFREMANHLQKEVVKVFPESKHTSVGGFFFLRFFCPCILSPDANGVTDSASLTMEARRALILVSKTLQNVANGIVFGTKETYMKDMNSFVEKNIDTCKEFLDKIAEMPQATDYQPLSSIAEVKSNQLPSIHKLLIKNLEKIFKTLTQYNQQSCTFQLVSALGKLGDVEP</sequence>
<dbReference type="SMART" id="SM00323">
    <property type="entry name" value="RasGAP"/>
    <property type="match status" value="1"/>
</dbReference>
<dbReference type="SUPFAM" id="SSF48350">
    <property type="entry name" value="GTPase activation domain, GAP"/>
    <property type="match status" value="1"/>
</dbReference>
<dbReference type="InterPro" id="IPR001936">
    <property type="entry name" value="RasGAP_dom"/>
</dbReference>
<dbReference type="OrthoDB" id="14138at2759"/>
<evidence type="ECO:0000313" key="5">
    <source>
        <dbReference type="Proteomes" id="UP000695562"/>
    </source>
</evidence>
<keyword evidence="5" id="KW-1185">Reference proteome</keyword>
<dbReference type="EMBL" id="AJWJ01000548">
    <property type="protein sequence ID" value="KAF2070067.1"/>
    <property type="molecule type" value="Genomic_DNA"/>
</dbReference>
<dbReference type="GO" id="GO:0005096">
    <property type="term" value="F:GTPase activator activity"/>
    <property type="evidence" value="ECO:0007669"/>
    <property type="project" value="UniProtKB-KW"/>
</dbReference>
<feature type="compositionally biased region" description="Low complexity" evidence="2">
    <location>
        <begin position="9"/>
        <end position="28"/>
    </location>
</feature>
<reference evidence="4" key="1">
    <citation type="submission" date="2020-01" db="EMBL/GenBank/DDBJ databases">
        <title>Development of genomics and gene disruption for Polysphondylium violaceum indicates a role for the polyketide synthase stlB in stalk morphogenesis.</title>
        <authorList>
            <person name="Narita B."/>
            <person name="Kawabe Y."/>
            <person name="Kin K."/>
            <person name="Saito T."/>
            <person name="Gibbs R."/>
            <person name="Kuspa A."/>
            <person name="Muzny D."/>
            <person name="Queller D."/>
            <person name="Richards S."/>
            <person name="Strassman J."/>
            <person name="Sucgang R."/>
            <person name="Worley K."/>
            <person name="Schaap P."/>
        </authorList>
    </citation>
    <scope>NUCLEOTIDE SEQUENCE</scope>
    <source>
        <strain evidence="4">QSvi11</strain>
    </source>
</reference>
<evidence type="ECO:0000259" key="3">
    <source>
        <dbReference type="PROSITE" id="PS50018"/>
    </source>
</evidence>
<evidence type="ECO:0000256" key="2">
    <source>
        <dbReference type="SAM" id="MobiDB-lite"/>
    </source>
</evidence>
<organism evidence="4 5">
    <name type="scientific">Polysphondylium violaceum</name>
    <dbReference type="NCBI Taxonomy" id="133409"/>
    <lineage>
        <taxon>Eukaryota</taxon>
        <taxon>Amoebozoa</taxon>
        <taxon>Evosea</taxon>
        <taxon>Eumycetozoa</taxon>
        <taxon>Dictyostelia</taxon>
        <taxon>Dictyosteliales</taxon>
        <taxon>Dictyosteliaceae</taxon>
        <taxon>Polysphondylium</taxon>
    </lineage>
</organism>
<dbReference type="PANTHER" id="PTHR10194">
    <property type="entry name" value="RAS GTPASE-ACTIVATING PROTEINS"/>
    <property type="match status" value="1"/>
</dbReference>
<evidence type="ECO:0000256" key="1">
    <source>
        <dbReference type="ARBA" id="ARBA00022468"/>
    </source>
</evidence>
<dbReference type="Pfam" id="PF00616">
    <property type="entry name" value="RasGAP"/>
    <property type="match status" value="1"/>
</dbReference>
<dbReference type="InterPro" id="IPR039360">
    <property type="entry name" value="Ras_GTPase"/>
</dbReference>
<feature type="compositionally biased region" description="Polar residues" evidence="2">
    <location>
        <begin position="29"/>
        <end position="39"/>
    </location>
</feature>
<dbReference type="SUPFAM" id="SSF103657">
    <property type="entry name" value="BAR/IMD domain-like"/>
    <property type="match status" value="1"/>
</dbReference>
<dbReference type="InterPro" id="IPR027267">
    <property type="entry name" value="AH/BAR_dom_sf"/>
</dbReference>
<feature type="domain" description="Ras-GAP" evidence="3">
    <location>
        <begin position="345"/>
        <end position="534"/>
    </location>
</feature>
<dbReference type="CDD" id="cd07307">
    <property type="entry name" value="BAR"/>
    <property type="match status" value="1"/>
</dbReference>
<protein>
    <recommendedName>
        <fullName evidence="3">Ras-GAP domain-containing protein</fullName>
    </recommendedName>
</protein>
<feature type="region of interest" description="Disordered" evidence="2">
    <location>
        <begin position="1"/>
        <end position="41"/>
    </location>
</feature>
<dbReference type="Gene3D" id="1.20.1270.60">
    <property type="entry name" value="Arfaptin homology (AH) domain/BAR domain"/>
    <property type="match status" value="1"/>
</dbReference>
<comment type="caution">
    <text evidence="4">The sequence shown here is derived from an EMBL/GenBank/DDBJ whole genome shotgun (WGS) entry which is preliminary data.</text>
</comment>
<keyword evidence="1" id="KW-0343">GTPase activation</keyword>
<evidence type="ECO:0000313" key="4">
    <source>
        <dbReference type="EMBL" id="KAF2070067.1"/>
    </source>
</evidence>
<dbReference type="Proteomes" id="UP000695562">
    <property type="component" value="Unassembled WGS sequence"/>
</dbReference>
<dbReference type="AlphaFoldDB" id="A0A8J4V139"/>
<proteinExistence type="predicted"/>
<dbReference type="PROSITE" id="PS50018">
    <property type="entry name" value="RAS_GTPASE_ACTIV_2"/>
    <property type="match status" value="1"/>
</dbReference>
<dbReference type="PANTHER" id="PTHR10194:SF60">
    <property type="entry name" value="RAS GTPASE-ACTIVATING PROTEIN RASKOL"/>
    <property type="match status" value="1"/>
</dbReference>
<dbReference type="Gene3D" id="1.10.506.10">
    <property type="entry name" value="GTPase Activation - p120gap, domain 1"/>
    <property type="match status" value="2"/>
</dbReference>
<gene>
    <name evidence="4" type="ORF">CYY_008613</name>
</gene>